<dbReference type="InterPro" id="IPR052717">
    <property type="entry name" value="Vacuolar_transposase_reg"/>
</dbReference>
<name>A0A8H3KWI8_9GLOM</name>
<dbReference type="OrthoDB" id="2427034at2759"/>
<dbReference type="InterPro" id="IPR008906">
    <property type="entry name" value="HATC_C_dom"/>
</dbReference>
<feature type="domain" description="HAT C-terminal dimerisation" evidence="1">
    <location>
        <begin position="287"/>
        <end position="347"/>
    </location>
</feature>
<sequence length="348" mass="40382">MISHLQDKHGIMKDNFTNFLDEHREFRKALLFCDRLPYPHTGEVISKELFKIICSWHLKLLVFTIVTDNRANMVQDGSGQVEGDNAQSPLDLLTDVKTRSCYSERRFLQKVVKLLELIEIVTRHLYGTNYPTLNLVHLYMESLKKKFTPRPDKNEIVENYLMLIYSKSYEENDDDEITDDNIPSASTRRQWQYAHCIEFTNKVEDLPSVNTSGLLEKVQAAIYLSLNKLWAVLTNTALIATFLDSNLNILSDDNVDRNSVKNDDGGLFNDLEGNYIQTNIEEEDKISHYIKSQDIRIKDDPLMWWSNHRDSFSTLVQLARKYLSIPVTSVLSERLFSDARNHVLAKRT</sequence>
<dbReference type="GO" id="GO:0046983">
    <property type="term" value="F:protein dimerization activity"/>
    <property type="evidence" value="ECO:0007669"/>
    <property type="project" value="InterPro"/>
</dbReference>
<proteinExistence type="predicted"/>
<reference evidence="2" key="1">
    <citation type="submission" date="2019-10" db="EMBL/GenBank/DDBJ databases">
        <title>Conservation and host-specific expression of non-tandemly repeated heterogenous ribosome RNA gene in arbuscular mycorrhizal fungi.</title>
        <authorList>
            <person name="Maeda T."/>
            <person name="Kobayashi Y."/>
            <person name="Nakagawa T."/>
            <person name="Ezawa T."/>
            <person name="Yamaguchi K."/>
            <person name="Bino T."/>
            <person name="Nishimoto Y."/>
            <person name="Shigenobu S."/>
            <person name="Kawaguchi M."/>
        </authorList>
    </citation>
    <scope>NUCLEOTIDE SEQUENCE</scope>
    <source>
        <strain evidence="2">HR1</strain>
    </source>
</reference>
<dbReference type="InterPro" id="IPR012337">
    <property type="entry name" value="RNaseH-like_sf"/>
</dbReference>
<dbReference type="SUPFAM" id="SSF53098">
    <property type="entry name" value="Ribonuclease H-like"/>
    <property type="match status" value="1"/>
</dbReference>
<organism evidence="2 3">
    <name type="scientific">Rhizophagus clarus</name>
    <dbReference type="NCBI Taxonomy" id="94130"/>
    <lineage>
        <taxon>Eukaryota</taxon>
        <taxon>Fungi</taxon>
        <taxon>Fungi incertae sedis</taxon>
        <taxon>Mucoromycota</taxon>
        <taxon>Glomeromycotina</taxon>
        <taxon>Glomeromycetes</taxon>
        <taxon>Glomerales</taxon>
        <taxon>Glomeraceae</taxon>
        <taxon>Rhizophagus</taxon>
    </lineage>
</organism>
<protein>
    <submittedName>
        <fullName evidence="2">Zinc finger BED domain-containing protein 1-like</fullName>
    </submittedName>
</protein>
<gene>
    <name evidence="2" type="ORF">RCL2_000217000</name>
</gene>
<dbReference type="EMBL" id="BLAL01000012">
    <property type="protein sequence ID" value="GES74702.1"/>
    <property type="molecule type" value="Genomic_DNA"/>
</dbReference>
<dbReference type="PANTHER" id="PTHR46169">
    <property type="entry name" value="DNA REPLICATION-RELATED ELEMENT FACTOR, ISOFORM A"/>
    <property type="match status" value="1"/>
</dbReference>
<dbReference type="GO" id="GO:0006357">
    <property type="term" value="P:regulation of transcription by RNA polymerase II"/>
    <property type="evidence" value="ECO:0007669"/>
    <property type="project" value="TreeGrafter"/>
</dbReference>
<accession>A0A8H3KWI8</accession>
<dbReference type="AlphaFoldDB" id="A0A8H3KWI8"/>
<dbReference type="PANTHER" id="PTHR46169:SF15">
    <property type="entry name" value="INNER CENTROMERE PROTEIN A-LIKE ISOFORM X1-RELATED"/>
    <property type="match status" value="1"/>
</dbReference>
<evidence type="ECO:0000313" key="3">
    <source>
        <dbReference type="Proteomes" id="UP000615446"/>
    </source>
</evidence>
<dbReference type="GO" id="GO:0005634">
    <property type="term" value="C:nucleus"/>
    <property type="evidence" value="ECO:0007669"/>
    <property type="project" value="TreeGrafter"/>
</dbReference>
<evidence type="ECO:0000313" key="2">
    <source>
        <dbReference type="EMBL" id="GES74702.1"/>
    </source>
</evidence>
<dbReference type="Proteomes" id="UP000615446">
    <property type="component" value="Unassembled WGS sequence"/>
</dbReference>
<dbReference type="Pfam" id="PF05699">
    <property type="entry name" value="Dimer_Tnp_hAT"/>
    <property type="match status" value="1"/>
</dbReference>
<comment type="caution">
    <text evidence="2">The sequence shown here is derived from an EMBL/GenBank/DDBJ whole genome shotgun (WGS) entry which is preliminary data.</text>
</comment>
<evidence type="ECO:0000259" key="1">
    <source>
        <dbReference type="Pfam" id="PF05699"/>
    </source>
</evidence>